<evidence type="ECO:0000256" key="5">
    <source>
        <dbReference type="PIRNR" id="PIRNR005763"/>
    </source>
</evidence>
<keyword evidence="9" id="KW-1185">Reference proteome</keyword>
<evidence type="ECO:0000256" key="1">
    <source>
        <dbReference type="ARBA" id="ARBA00008110"/>
    </source>
</evidence>
<dbReference type="OrthoDB" id="9800709at2"/>
<evidence type="ECO:0000256" key="6">
    <source>
        <dbReference type="PIRSR" id="PIRSR005763-1"/>
    </source>
</evidence>
<evidence type="ECO:0000256" key="3">
    <source>
        <dbReference type="ARBA" id="ARBA00022505"/>
    </source>
</evidence>
<dbReference type="Pfam" id="PF00126">
    <property type="entry name" value="HTH_1"/>
    <property type="match status" value="1"/>
</dbReference>
<dbReference type="NCBIfam" id="TIGR00638">
    <property type="entry name" value="Mop"/>
    <property type="match status" value="2"/>
</dbReference>
<gene>
    <name evidence="8" type="ORF">WQQ_25690</name>
</gene>
<name>I7ZBI5_9GAMM</name>
<evidence type="ECO:0000313" key="8">
    <source>
        <dbReference type="EMBL" id="EIT68987.1"/>
    </source>
</evidence>
<proteinExistence type="inferred from homology"/>
<comment type="similarity">
    <text evidence="1 5">Belongs to the ModE family.</text>
</comment>
<dbReference type="InterPro" id="IPR051815">
    <property type="entry name" value="Molybdate_resp_trans_reg"/>
</dbReference>
<dbReference type="RefSeq" id="WP_007185512.1">
    <property type="nucleotide sequence ID" value="NZ_AKGD01000002.1"/>
</dbReference>
<dbReference type="PROSITE" id="PS51866">
    <property type="entry name" value="MOP"/>
    <property type="match status" value="2"/>
</dbReference>
<evidence type="ECO:0000256" key="2">
    <source>
        <dbReference type="ARBA" id="ARBA00022448"/>
    </source>
</evidence>
<protein>
    <submittedName>
        <fullName evidence="8">Transcriptional regulator ModE</fullName>
    </submittedName>
</protein>
<dbReference type="Pfam" id="PF03459">
    <property type="entry name" value="TOBE"/>
    <property type="match status" value="2"/>
</dbReference>
<feature type="domain" description="Mop" evidence="7">
    <location>
        <begin position="128"/>
        <end position="194"/>
    </location>
</feature>
<dbReference type="InterPro" id="IPR036388">
    <property type="entry name" value="WH-like_DNA-bd_sf"/>
</dbReference>
<evidence type="ECO:0000256" key="4">
    <source>
        <dbReference type="ARBA" id="ARBA00022737"/>
    </source>
</evidence>
<keyword evidence="3 5" id="KW-0500">Molybdenum</keyword>
<dbReference type="InterPro" id="IPR000847">
    <property type="entry name" value="LysR_HTH_N"/>
</dbReference>
<reference evidence="8 9" key="1">
    <citation type="journal article" date="2012" name="J. Bacteriol.">
        <title>Genome Sequence of n-Alkane-Degrading Hydrocarboniphaga effusa Strain AP103T (ATCC BAA-332T).</title>
        <authorList>
            <person name="Chang H.K."/>
            <person name="Zylstra G.J."/>
            <person name="Chae J.C."/>
        </authorList>
    </citation>
    <scope>NUCLEOTIDE SEQUENCE [LARGE SCALE GENOMIC DNA]</scope>
    <source>
        <strain evidence="8 9">AP103</strain>
    </source>
</reference>
<dbReference type="PIRSF" id="PIRSF005763">
    <property type="entry name" value="Txn_reg_ModE"/>
    <property type="match status" value="1"/>
</dbReference>
<dbReference type="InterPro" id="IPR036390">
    <property type="entry name" value="WH_DNA-bd_sf"/>
</dbReference>
<dbReference type="GO" id="GO:0015689">
    <property type="term" value="P:molybdate ion transport"/>
    <property type="evidence" value="ECO:0007669"/>
    <property type="project" value="UniProtKB-UniRule"/>
</dbReference>
<dbReference type="GO" id="GO:0030151">
    <property type="term" value="F:molybdenum ion binding"/>
    <property type="evidence" value="ECO:0007669"/>
    <property type="project" value="UniProtKB-UniRule"/>
</dbReference>
<keyword evidence="4" id="KW-0677">Repeat</keyword>
<dbReference type="SUPFAM" id="SSF46785">
    <property type="entry name" value="Winged helix' DNA-binding domain"/>
    <property type="match status" value="1"/>
</dbReference>
<dbReference type="GO" id="GO:0003700">
    <property type="term" value="F:DNA-binding transcription factor activity"/>
    <property type="evidence" value="ECO:0007669"/>
    <property type="project" value="InterPro"/>
</dbReference>
<comment type="caution">
    <text evidence="8">The sequence shown here is derived from an EMBL/GenBank/DDBJ whole genome shotgun (WGS) entry which is preliminary data.</text>
</comment>
<feature type="domain" description="Mop" evidence="7">
    <location>
        <begin position="202"/>
        <end position="268"/>
    </location>
</feature>
<dbReference type="PANTHER" id="PTHR30432:SF1">
    <property type="entry name" value="DNA-BINDING TRANSCRIPTIONAL DUAL REGULATOR MODE"/>
    <property type="match status" value="1"/>
</dbReference>
<dbReference type="AlphaFoldDB" id="I7ZBI5"/>
<evidence type="ECO:0000259" key="7">
    <source>
        <dbReference type="PROSITE" id="PS51866"/>
    </source>
</evidence>
<evidence type="ECO:0000313" key="9">
    <source>
        <dbReference type="Proteomes" id="UP000003704"/>
    </source>
</evidence>
<dbReference type="InterPro" id="IPR008995">
    <property type="entry name" value="Mo/tungstate-bd_C_term_dom"/>
</dbReference>
<dbReference type="Gene3D" id="1.10.10.10">
    <property type="entry name" value="Winged helix-like DNA-binding domain superfamily/Winged helix DNA-binding domain"/>
    <property type="match status" value="1"/>
</dbReference>
<organism evidence="8 9">
    <name type="scientific">Hydrocarboniphaga effusa AP103</name>
    <dbReference type="NCBI Taxonomy" id="1172194"/>
    <lineage>
        <taxon>Bacteria</taxon>
        <taxon>Pseudomonadati</taxon>
        <taxon>Pseudomonadota</taxon>
        <taxon>Gammaproteobacteria</taxon>
        <taxon>Nevskiales</taxon>
        <taxon>Nevskiaceae</taxon>
        <taxon>Hydrocarboniphaga</taxon>
    </lineage>
</organism>
<dbReference type="STRING" id="1172194.WQQ_25690"/>
<dbReference type="InterPro" id="IPR004606">
    <property type="entry name" value="Mop_domain"/>
</dbReference>
<sequence>MPRSTLQVSSALTLETRSGHLAGKRWVELLAAIETTQSISSAAKAIKLSYKAAWDAVEAMNNLADAPLVERSVGGKGGGGTKLTERGRQLVETFRAVEQENARFLAAVNARIRNAERDLSLIGKFNMLTSARNHFSGKVLRVQRGAVNDEVELQIAGGERLIAVVTHESTETLRLAPGVEAIALIKASWVMIAIEDDGAPYRLSARNRLLGTVSRLTPGAVNTEVVLELQGGKVMAAIITNEAARELGLAVGVKASAIFKASSVILGVSG</sequence>
<dbReference type="EMBL" id="AKGD01000002">
    <property type="protein sequence ID" value="EIT68987.1"/>
    <property type="molecule type" value="Genomic_DNA"/>
</dbReference>
<dbReference type="Proteomes" id="UP000003704">
    <property type="component" value="Unassembled WGS sequence"/>
</dbReference>
<accession>I7ZBI5</accession>
<dbReference type="Gene3D" id="2.40.50.100">
    <property type="match status" value="2"/>
</dbReference>
<dbReference type="InterPro" id="IPR016462">
    <property type="entry name" value="ModE"/>
</dbReference>
<dbReference type="PANTHER" id="PTHR30432">
    <property type="entry name" value="TRANSCRIPTIONAL REGULATOR MODE"/>
    <property type="match status" value="1"/>
</dbReference>
<dbReference type="PATRIC" id="fig|1172194.4.peg.2481"/>
<feature type="region of interest" description="Required for dimer formation and molybdate binding" evidence="6">
    <location>
        <begin position="129"/>
        <end position="137"/>
    </location>
</feature>
<keyword evidence="2 5" id="KW-0813">Transport</keyword>
<dbReference type="SUPFAM" id="SSF50331">
    <property type="entry name" value="MOP-like"/>
    <property type="match status" value="2"/>
</dbReference>
<dbReference type="InterPro" id="IPR005116">
    <property type="entry name" value="Transp-assoc_OB_typ1"/>
</dbReference>